<feature type="compositionally biased region" description="Basic and acidic residues" evidence="1">
    <location>
        <begin position="29"/>
        <end position="40"/>
    </location>
</feature>
<comment type="caution">
    <text evidence="2">The sequence shown here is derived from an EMBL/GenBank/DDBJ whole genome shotgun (WGS) entry which is preliminary data.</text>
</comment>
<dbReference type="Proteomes" id="UP000593575">
    <property type="component" value="Unassembled WGS sequence"/>
</dbReference>
<proteinExistence type="predicted"/>
<evidence type="ECO:0000313" key="2">
    <source>
        <dbReference type="EMBL" id="MBA0828198.1"/>
    </source>
</evidence>
<gene>
    <name evidence="2" type="ORF">Goarm_012905</name>
</gene>
<sequence>MSKEEFEQRWARKSLREILSAVQERVGKLEESMEDLKESDNALGESIGDSREQSREGVSSEAFSNEDVPKLKEFVGTRSACDVDNFLWMMEN</sequence>
<reference evidence="2 3" key="1">
    <citation type="journal article" date="2019" name="Genome Biol. Evol.">
        <title>Insights into the evolution of the New World diploid cottons (Gossypium, subgenus Houzingenia) based on genome sequencing.</title>
        <authorList>
            <person name="Grover C.E."/>
            <person name="Arick M.A. 2nd"/>
            <person name="Thrash A."/>
            <person name="Conover J.L."/>
            <person name="Sanders W.S."/>
            <person name="Peterson D.G."/>
            <person name="Frelichowski J.E."/>
            <person name="Scheffler J.A."/>
            <person name="Scheffler B.E."/>
            <person name="Wendel J.F."/>
        </authorList>
    </citation>
    <scope>NUCLEOTIDE SEQUENCE [LARGE SCALE GENOMIC DNA]</scope>
    <source>
        <strain evidence="2">6</strain>
        <tissue evidence="2">Leaf</tissue>
    </source>
</reference>
<dbReference type="EMBL" id="JABFAE010000005">
    <property type="protein sequence ID" value="MBA0828198.1"/>
    <property type="molecule type" value="Genomic_DNA"/>
</dbReference>
<evidence type="ECO:0000256" key="1">
    <source>
        <dbReference type="SAM" id="MobiDB-lite"/>
    </source>
</evidence>
<accession>A0A7J9J2F1</accession>
<feature type="region of interest" description="Disordered" evidence="1">
    <location>
        <begin position="29"/>
        <end position="64"/>
    </location>
</feature>
<keyword evidence="3" id="KW-1185">Reference proteome</keyword>
<evidence type="ECO:0000313" key="3">
    <source>
        <dbReference type="Proteomes" id="UP000593575"/>
    </source>
</evidence>
<protein>
    <submittedName>
        <fullName evidence="2">Uncharacterized protein</fullName>
    </submittedName>
</protein>
<dbReference type="AlphaFoldDB" id="A0A7J9J2F1"/>
<name>A0A7J9J2F1_9ROSI</name>
<organism evidence="2 3">
    <name type="scientific">Gossypium armourianum</name>
    <dbReference type="NCBI Taxonomy" id="34283"/>
    <lineage>
        <taxon>Eukaryota</taxon>
        <taxon>Viridiplantae</taxon>
        <taxon>Streptophyta</taxon>
        <taxon>Embryophyta</taxon>
        <taxon>Tracheophyta</taxon>
        <taxon>Spermatophyta</taxon>
        <taxon>Magnoliopsida</taxon>
        <taxon>eudicotyledons</taxon>
        <taxon>Gunneridae</taxon>
        <taxon>Pentapetalae</taxon>
        <taxon>rosids</taxon>
        <taxon>malvids</taxon>
        <taxon>Malvales</taxon>
        <taxon>Malvaceae</taxon>
        <taxon>Malvoideae</taxon>
        <taxon>Gossypium</taxon>
    </lineage>
</organism>